<evidence type="ECO:0000256" key="9">
    <source>
        <dbReference type="SAM" id="MobiDB-lite"/>
    </source>
</evidence>
<dbReference type="PANTHER" id="PTHR32282:SF33">
    <property type="entry name" value="PEPTIDOGLYCAN GLYCOSYLTRANSFERASE"/>
    <property type="match status" value="1"/>
</dbReference>
<dbReference type="Gene3D" id="3.40.710.10">
    <property type="entry name" value="DD-peptidase/beta-lactamase superfamily"/>
    <property type="match status" value="1"/>
</dbReference>
<dbReference type="RefSeq" id="WP_381611024.1">
    <property type="nucleotide sequence ID" value="NZ_JBHTEB010000001.1"/>
</dbReference>
<dbReference type="InterPro" id="IPR001460">
    <property type="entry name" value="PCN-bd_Tpept"/>
</dbReference>
<reference evidence="14" key="1">
    <citation type="journal article" date="2019" name="Int. J. Syst. Evol. Microbiol.">
        <title>The Global Catalogue of Microorganisms (GCM) 10K type strain sequencing project: providing services to taxonomists for standard genome sequencing and annotation.</title>
        <authorList>
            <consortium name="The Broad Institute Genomics Platform"/>
            <consortium name="The Broad Institute Genome Sequencing Center for Infectious Disease"/>
            <person name="Wu L."/>
            <person name="Ma J."/>
        </authorList>
    </citation>
    <scope>NUCLEOTIDE SEQUENCE [LARGE SCALE GENOMIC DNA]</scope>
    <source>
        <strain evidence="14">CGMCC 4.7400</strain>
    </source>
</reference>
<keyword evidence="6" id="KW-0511">Multifunctional enzyme</keyword>
<comment type="catalytic activity">
    <reaction evidence="8">
        <text>[GlcNAc-(1-&gt;4)-Mur2Ac(oyl-L-Ala-gamma-D-Glu-L-Lys-D-Ala-D-Ala)](n)-di-trans,octa-cis-undecaprenyl diphosphate + beta-D-GlcNAc-(1-&gt;4)-Mur2Ac(oyl-L-Ala-gamma-D-Glu-L-Lys-D-Ala-D-Ala)-di-trans,octa-cis-undecaprenyl diphosphate = [GlcNAc-(1-&gt;4)-Mur2Ac(oyl-L-Ala-gamma-D-Glu-L-Lys-D-Ala-D-Ala)](n+1)-di-trans,octa-cis-undecaprenyl diphosphate + di-trans,octa-cis-undecaprenyl diphosphate + H(+)</text>
        <dbReference type="Rhea" id="RHEA:23708"/>
        <dbReference type="Rhea" id="RHEA-COMP:9602"/>
        <dbReference type="Rhea" id="RHEA-COMP:9603"/>
        <dbReference type="ChEBI" id="CHEBI:15378"/>
        <dbReference type="ChEBI" id="CHEBI:58405"/>
        <dbReference type="ChEBI" id="CHEBI:60033"/>
        <dbReference type="ChEBI" id="CHEBI:78435"/>
        <dbReference type="EC" id="2.4.99.28"/>
    </reaction>
</comment>
<evidence type="ECO:0000256" key="2">
    <source>
        <dbReference type="ARBA" id="ARBA00022670"/>
    </source>
</evidence>
<keyword evidence="2" id="KW-0645">Protease</keyword>
<feature type="compositionally biased region" description="Gly residues" evidence="9">
    <location>
        <begin position="756"/>
        <end position="766"/>
    </location>
</feature>
<evidence type="ECO:0000256" key="5">
    <source>
        <dbReference type="ARBA" id="ARBA00022801"/>
    </source>
</evidence>
<gene>
    <name evidence="13" type="ORF">ACFQZ6_19815</name>
</gene>
<dbReference type="Gene3D" id="1.10.3810.10">
    <property type="entry name" value="Biosynthetic peptidoglycan transglycosylase-like"/>
    <property type="match status" value="1"/>
</dbReference>
<dbReference type="InterPro" id="IPR023346">
    <property type="entry name" value="Lysozyme-like_dom_sf"/>
</dbReference>
<feature type="domain" description="Penicillin-binding protein transpeptidase" evidence="11">
    <location>
        <begin position="362"/>
        <end position="665"/>
    </location>
</feature>
<keyword evidence="10" id="KW-0812">Transmembrane</keyword>
<evidence type="ECO:0000256" key="3">
    <source>
        <dbReference type="ARBA" id="ARBA00022676"/>
    </source>
</evidence>
<evidence type="ECO:0000256" key="1">
    <source>
        <dbReference type="ARBA" id="ARBA00022645"/>
    </source>
</evidence>
<sequence length="766" mass="80747">MPKKRSGGGLSPTQQAAKFLGVSVLAGALMAGIALPAVGALGLAAKGSVESFDELPANMKTPPLSQRTTILDADGGQIATVYSRDRTVVELEDISPYMQKAIVAIEDSRFYEHGAVDLKGVLRALNKNAQSGGVAEGASTLTQQYVKNVFVEEAGDDPTKVAQATQQTIGRKIRELKYAIQVEEELGKKKILENYLNITFFGQQAYGVEAAARRYFSKSAKDLNLQESALLAGIVQSPSRYDPVNDEAEATKRRNTVLRRMADVGNISKAEAEKAAGKPLGLKISNPKNGCITAVKNASFFCDYVREVFLSDPVFGKTKEARAKIWNQGGLTIRTTLTPQAQKSVQQSLESHINKDDSVAAAVTLVEPGTGKILGMGQSKPYGYGKNETEINYSVNHSVGGSNFGFPTGSTFKPFVAAAALEEGRPVTQEYSSPYEMPYPEPVQTCSGKPWTNESNETVPNESESEVGPYRLKEAMALSVNTYFVQMVADIGLCPVMNMTDGLHVVQGNGDKLPEVPAISLGSKGISPLTMASAYAAFASRGMYCTPVAITSITQKIGDKAKSLEVPKSTCSRAMSEKTADTVNTLLQGVVDSGTGQEAGLTDRANAGKTGTTDERKNAWFVGYTPNLSGAVWVGSASQQVKMTNLSIGGVYHAQVYGGSVPGPIWRDAMTGALEGKEAPPFNLVDIPNPDKDKDKDRDDDGDDDGDNGDNGNGNGGLIGGLIGGGDGGGGDATGGGDGGTEPDPTFSIPENFVQGQGGNGIGGRD</sequence>
<keyword evidence="14" id="KW-1185">Reference proteome</keyword>
<accession>A0ABW2WDL1</accession>
<dbReference type="InterPro" id="IPR012338">
    <property type="entry name" value="Beta-lactam/transpept-like"/>
</dbReference>
<dbReference type="Pfam" id="PF00912">
    <property type="entry name" value="Transgly"/>
    <property type="match status" value="1"/>
</dbReference>
<feature type="compositionally biased region" description="Basic and acidic residues" evidence="9">
    <location>
        <begin position="689"/>
        <end position="699"/>
    </location>
</feature>
<name>A0ABW2WDL1_9ACTN</name>
<evidence type="ECO:0000256" key="7">
    <source>
        <dbReference type="ARBA" id="ARBA00034000"/>
    </source>
</evidence>
<proteinExistence type="predicted"/>
<keyword evidence="1" id="KW-0121">Carboxypeptidase</keyword>
<feature type="region of interest" description="Disordered" evidence="9">
    <location>
        <begin position="677"/>
        <end position="766"/>
    </location>
</feature>
<feature type="transmembrane region" description="Helical" evidence="10">
    <location>
        <begin position="20"/>
        <end position="45"/>
    </location>
</feature>
<dbReference type="EMBL" id="JBHTEB010000001">
    <property type="protein sequence ID" value="MFD0316420.1"/>
    <property type="molecule type" value="Genomic_DNA"/>
</dbReference>
<evidence type="ECO:0000256" key="4">
    <source>
        <dbReference type="ARBA" id="ARBA00022679"/>
    </source>
</evidence>
<dbReference type="InterPro" id="IPR050396">
    <property type="entry name" value="Glycosyltr_51/Transpeptidase"/>
</dbReference>
<evidence type="ECO:0000313" key="13">
    <source>
        <dbReference type="EMBL" id="MFD0316420.1"/>
    </source>
</evidence>
<evidence type="ECO:0000256" key="10">
    <source>
        <dbReference type="SAM" id="Phobius"/>
    </source>
</evidence>
<dbReference type="InterPro" id="IPR036950">
    <property type="entry name" value="PBP_transglycosylase"/>
</dbReference>
<feature type="compositionally biased region" description="Gly residues" evidence="9">
    <location>
        <begin position="709"/>
        <end position="740"/>
    </location>
</feature>
<keyword evidence="5" id="KW-0378">Hydrolase</keyword>
<keyword evidence="10" id="KW-1133">Transmembrane helix</keyword>
<dbReference type="SUPFAM" id="SSF53955">
    <property type="entry name" value="Lysozyme-like"/>
    <property type="match status" value="1"/>
</dbReference>
<evidence type="ECO:0000259" key="12">
    <source>
        <dbReference type="Pfam" id="PF00912"/>
    </source>
</evidence>
<dbReference type="InterPro" id="IPR001264">
    <property type="entry name" value="Glyco_trans_51"/>
</dbReference>
<evidence type="ECO:0000259" key="11">
    <source>
        <dbReference type="Pfam" id="PF00905"/>
    </source>
</evidence>
<dbReference type="EC" id="2.4.-.-" evidence="13"/>
<keyword evidence="3 13" id="KW-0328">Glycosyltransferase</keyword>
<dbReference type="Proteomes" id="UP001597023">
    <property type="component" value="Unassembled WGS sequence"/>
</dbReference>
<evidence type="ECO:0000256" key="6">
    <source>
        <dbReference type="ARBA" id="ARBA00023268"/>
    </source>
</evidence>
<feature type="domain" description="Glycosyl transferase family 51" evidence="12">
    <location>
        <begin position="77"/>
        <end position="261"/>
    </location>
</feature>
<keyword evidence="4 13" id="KW-0808">Transferase</keyword>
<dbReference type="GO" id="GO:0016757">
    <property type="term" value="F:glycosyltransferase activity"/>
    <property type="evidence" value="ECO:0007669"/>
    <property type="project" value="UniProtKB-KW"/>
</dbReference>
<organism evidence="13 14">
    <name type="scientific">Streptomyces flavalbus</name>
    <dbReference type="NCBI Taxonomy" id="2665155"/>
    <lineage>
        <taxon>Bacteria</taxon>
        <taxon>Bacillati</taxon>
        <taxon>Actinomycetota</taxon>
        <taxon>Actinomycetes</taxon>
        <taxon>Kitasatosporales</taxon>
        <taxon>Streptomycetaceae</taxon>
        <taxon>Streptomyces</taxon>
    </lineage>
</organism>
<protein>
    <submittedName>
        <fullName evidence="13">Transglycosylase domain-containing protein</fullName>
        <ecNumber evidence="13">2.4.-.-</ecNumber>
    </submittedName>
</protein>
<evidence type="ECO:0000313" key="14">
    <source>
        <dbReference type="Proteomes" id="UP001597023"/>
    </source>
</evidence>
<comment type="catalytic activity">
    <reaction evidence="7">
        <text>Preferential cleavage: (Ac)2-L-Lys-D-Ala-|-D-Ala. Also transpeptidation of peptidyl-alanyl moieties that are N-acyl substituents of D-alanine.</text>
        <dbReference type="EC" id="3.4.16.4"/>
    </reaction>
</comment>
<dbReference type="SUPFAM" id="SSF56601">
    <property type="entry name" value="beta-lactamase/transpeptidase-like"/>
    <property type="match status" value="1"/>
</dbReference>
<dbReference type="PANTHER" id="PTHR32282">
    <property type="entry name" value="BINDING PROTEIN TRANSPEPTIDASE, PUTATIVE-RELATED"/>
    <property type="match status" value="1"/>
</dbReference>
<keyword evidence="10" id="KW-0472">Membrane</keyword>
<comment type="caution">
    <text evidence="13">The sequence shown here is derived from an EMBL/GenBank/DDBJ whole genome shotgun (WGS) entry which is preliminary data.</text>
</comment>
<dbReference type="Pfam" id="PF00905">
    <property type="entry name" value="Transpeptidase"/>
    <property type="match status" value="1"/>
</dbReference>
<evidence type="ECO:0000256" key="8">
    <source>
        <dbReference type="ARBA" id="ARBA00049902"/>
    </source>
</evidence>